<evidence type="ECO:0000313" key="1">
    <source>
        <dbReference type="EMBL" id="MFC5408532.1"/>
    </source>
</evidence>
<reference evidence="2" key="1">
    <citation type="journal article" date="2019" name="Int. J. Syst. Evol. Microbiol.">
        <title>The Global Catalogue of Microorganisms (GCM) 10K type strain sequencing project: providing services to taxonomists for standard genome sequencing and annotation.</title>
        <authorList>
            <consortium name="The Broad Institute Genomics Platform"/>
            <consortium name="The Broad Institute Genome Sequencing Center for Infectious Disease"/>
            <person name="Wu L."/>
            <person name="Ma J."/>
        </authorList>
    </citation>
    <scope>NUCLEOTIDE SEQUENCE [LARGE SCALE GENOMIC DNA]</scope>
    <source>
        <strain evidence="2">CCUG 55250</strain>
    </source>
</reference>
<dbReference type="RefSeq" id="WP_379841497.1">
    <property type="nucleotide sequence ID" value="NZ_JBHSMA010000001.1"/>
</dbReference>
<name>A0ABW0IB30_9BACT</name>
<sequence>MKTLGLFYFIPREYLTEKPPIELFGEAAVARPDLKKRFFVQDGLIGYDHFPLELPVSFAEDRIRFRATVPGTFLVFLN</sequence>
<protein>
    <submittedName>
        <fullName evidence="1">Uncharacterized protein</fullName>
    </submittedName>
</protein>
<proteinExistence type="predicted"/>
<comment type="caution">
    <text evidence="1">The sequence shown here is derived from an EMBL/GenBank/DDBJ whole genome shotgun (WGS) entry which is preliminary data.</text>
</comment>
<gene>
    <name evidence="1" type="ORF">ACFPMF_04390</name>
</gene>
<dbReference type="Proteomes" id="UP001596106">
    <property type="component" value="Unassembled WGS sequence"/>
</dbReference>
<keyword evidence="2" id="KW-1185">Reference proteome</keyword>
<accession>A0ABW0IB30</accession>
<organism evidence="1 2">
    <name type="scientific">Larkinella bovis</name>
    <dbReference type="NCBI Taxonomy" id="683041"/>
    <lineage>
        <taxon>Bacteria</taxon>
        <taxon>Pseudomonadati</taxon>
        <taxon>Bacteroidota</taxon>
        <taxon>Cytophagia</taxon>
        <taxon>Cytophagales</taxon>
        <taxon>Spirosomataceae</taxon>
        <taxon>Larkinella</taxon>
    </lineage>
</organism>
<evidence type="ECO:0000313" key="2">
    <source>
        <dbReference type="Proteomes" id="UP001596106"/>
    </source>
</evidence>
<dbReference type="EMBL" id="JBHSMA010000001">
    <property type="protein sequence ID" value="MFC5408532.1"/>
    <property type="molecule type" value="Genomic_DNA"/>
</dbReference>